<feature type="region of interest" description="Disordered" evidence="1">
    <location>
        <begin position="1"/>
        <end position="122"/>
    </location>
</feature>
<dbReference type="Proteomes" id="UP000663877">
    <property type="component" value="Unassembled WGS sequence"/>
</dbReference>
<name>A0A814G7J4_9BILA</name>
<feature type="compositionally biased region" description="Polar residues" evidence="1">
    <location>
        <begin position="26"/>
        <end position="53"/>
    </location>
</feature>
<evidence type="ECO:0000256" key="1">
    <source>
        <dbReference type="SAM" id="MobiDB-lite"/>
    </source>
</evidence>
<feature type="compositionally biased region" description="Polar residues" evidence="1">
    <location>
        <begin position="1"/>
        <end position="15"/>
    </location>
</feature>
<evidence type="ECO:0000313" key="2">
    <source>
        <dbReference type="EMBL" id="CAF0988072.1"/>
    </source>
</evidence>
<evidence type="ECO:0000313" key="3">
    <source>
        <dbReference type="EMBL" id="CAF0990244.1"/>
    </source>
</evidence>
<proteinExistence type="predicted"/>
<dbReference type="EMBL" id="CAJNOI010000066">
    <property type="protein sequence ID" value="CAF0988072.1"/>
    <property type="molecule type" value="Genomic_DNA"/>
</dbReference>
<sequence>MPSTRPQRKQSASRTQAKKQKECQTKEQLNQNTVQDKTLAQASERSISSNDANYNPKVNKKAKEKSQKMATILQQDSDTHDDEALSSRLVSSRSKQKETTHTNFHQYQDDQEDDSGSDTAEPGQYEIIHDDALQNYESDVQDETHEINPAPSQPATQTQVQHQQITHAPTMIHDNNNGLYDDEDNDTSVQTEPDITDPFQFDFTHYQVVRILRPPTIFVNNNTTQQKQ</sequence>
<dbReference type="Proteomes" id="UP000663832">
    <property type="component" value="Unassembled WGS sequence"/>
</dbReference>
<gene>
    <name evidence="2" type="ORF">BJG266_LOCUS15239</name>
    <name evidence="3" type="ORF">QVE165_LOCUS14354</name>
</gene>
<dbReference type="EMBL" id="CAJNOM010000075">
    <property type="protein sequence ID" value="CAF0990244.1"/>
    <property type="molecule type" value="Genomic_DNA"/>
</dbReference>
<comment type="caution">
    <text evidence="3">The sequence shown here is derived from an EMBL/GenBank/DDBJ whole genome shotgun (WGS) entry which is preliminary data.</text>
</comment>
<reference evidence="3" key="1">
    <citation type="submission" date="2021-02" db="EMBL/GenBank/DDBJ databases">
        <authorList>
            <person name="Nowell W R."/>
        </authorList>
    </citation>
    <scope>NUCLEOTIDE SEQUENCE</scope>
</reference>
<accession>A0A814G7J4</accession>
<evidence type="ECO:0000313" key="4">
    <source>
        <dbReference type="Proteomes" id="UP000663832"/>
    </source>
</evidence>
<dbReference type="AlphaFoldDB" id="A0A814G7J4"/>
<organism evidence="3 4">
    <name type="scientific">Adineta steineri</name>
    <dbReference type="NCBI Taxonomy" id="433720"/>
    <lineage>
        <taxon>Eukaryota</taxon>
        <taxon>Metazoa</taxon>
        <taxon>Spiralia</taxon>
        <taxon>Gnathifera</taxon>
        <taxon>Rotifera</taxon>
        <taxon>Eurotatoria</taxon>
        <taxon>Bdelloidea</taxon>
        <taxon>Adinetida</taxon>
        <taxon>Adinetidae</taxon>
        <taxon>Adineta</taxon>
    </lineage>
</organism>
<keyword evidence="4" id="KW-1185">Reference proteome</keyword>
<protein>
    <submittedName>
        <fullName evidence="3">Uncharacterized protein</fullName>
    </submittedName>
</protein>